<accession>A0AAV4REU3</accession>
<keyword evidence="2" id="KW-1185">Reference proteome</keyword>
<dbReference type="AlphaFoldDB" id="A0AAV4REU3"/>
<sequence length="99" mass="10607">MEKHIGAKTVLRGCLIKISSASVLPIQLLAQRTPPSTRRSVNFGDIRAFPGGPRMSTEARGTVCAPLARAPKCAVEMISQGTFHGALLLITCLYMPAEK</sequence>
<organism evidence="1 2">
    <name type="scientific">Caerostris darwini</name>
    <dbReference type="NCBI Taxonomy" id="1538125"/>
    <lineage>
        <taxon>Eukaryota</taxon>
        <taxon>Metazoa</taxon>
        <taxon>Ecdysozoa</taxon>
        <taxon>Arthropoda</taxon>
        <taxon>Chelicerata</taxon>
        <taxon>Arachnida</taxon>
        <taxon>Araneae</taxon>
        <taxon>Araneomorphae</taxon>
        <taxon>Entelegynae</taxon>
        <taxon>Araneoidea</taxon>
        <taxon>Araneidae</taxon>
        <taxon>Caerostris</taxon>
    </lineage>
</organism>
<gene>
    <name evidence="1" type="ORF">CDAR_11531</name>
</gene>
<reference evidence="1 2" key="1">
    <citation type="submission" date="2021-06" db="EMBL/GenBank/DDBJ databases">
        <title>Caerostris darwini draft genome.</title>
        <authorList>
            <person name="Kono N."/>
            <person name="Arakawa K."/>
        </authorList>
    </citation>
    <scope>NUCLEOTIDE SEQUENCE [LARGE SCALE GENOMIC DNA]</scope>
</reference>
<evidence type="ECO:0000313" key="1">
    <source>
        <dbReference type="EMBL" id="GIY18612.1"/>
    </source>
</evidence>
<dbReference type="EMBL" id="BPLQ01005929">
    <property type="protein sequence ID" value="GIY18612.1"/>
    <property type="molecule type" value="Genomic_DNA"/>
</dbReference>
<proteinExistence type="predicted"/>
<name>A0AAV4REU3_9ARAC</name>
<evidence type="ECO:0000313" key="2">
    <source>
        <dbReference type="Proteomes" id="UP001054837"/>
    </source>
</evidence>
<dbReference type="Proteomes" id="UP001054837">
    <property type="component" value="Unassembled WGS sequence"/>
</dbReference>
<protein>
    <submittedName>
        <fullName evidence="1">Uncharacterized protein</fullName>
    </submittedName>
</protein>
<comment type="caution">
    <text evidence="1">The sequence shown here is derived from an EMBL/GenBank/DDBJ whole genome shotgun (WGS) entry which is preliminary data.</text>
</comment>